<reference evidence="1 2" key="1">
    <citation type="submission" date="2012-10" db="EMBL/GenBank/DDBJ databases">
        <authorList>
            <person name="Harkins D.M."/>
            <person name="Durkin A.S."/>
            <person name="Brinkac L.M."/>
            <person name="Selengut J.D."/>
            <person name="Sanka R."/>
            <person name="DePew J."/>
            <person name="Purushe J."/>
            <person name="Peacock S.J."/>
            <person name="Thaipadungpanit J."/>
            <person name="Wuthiekanun V.W."/>
            <person name="Day N.P."/>
            <person name="Vinetz J.M."/>
            <person name="Sutton G.G."/>
            <person name="Nelson W.C."/>
            <person name="Fouts D.E."/>
        </authorList>
    </citation>
    <scope>NUCLEOTIDE SEQUENCE [LARGE SCALE GENOMIC DNA]</scope>
    <source>
        <strain evidence="1 2">H1</strain>
    </source>
</reference>
<dbReference type="Proteomes" id="UP000006253">
    <property type="component" value="Unassembled WGS sequence"/>
</dbReference>
<gene>
    <name evidence="1" type="ORF">LEP1GSC081_0771</name>
</gene>
<dbReference type="RefSeq" id="WP_004766620.1">
    <property type="nucleotide sequence ID" value="NZ_AHMY02000058.1"/>
</dbReference>
<organism evidence="1 2">
    <name type="scientific">Leptospira kirschneri str. H1</name>
    <dbReference type="NCBI Taxonomy" id="1049966"/>
    <lineage>
        <taxon>Bacteria</taxon>
        <taxon>Pseudomonadati</taxon>
        <taxon>Spirochaetota</taxon>
        <taxon>Spirochaetia</taxon>
        <taxon>Leptospirales</taxon>
        <taxon>Leptospiraceae</taxon>
        <taxon>Leptospira</taxon>
    </lineage>
</organism>
<evidence type="ECO:0000313" key="2">
    <source>
        <dbReference type="Proteomes" id="UP000006253"/>
    </source>
</evidence>
<evidence type="ECO:0000313" key="1">
    <source>
        <dbReference type="EMBL" id="EKO14263.1"/>
    </source>
</evidence>
<dbReference type="EMBL" id="AHMY02000058">
    <property type="protein sequence ID" value="EKO14263.1"/>
    <property type="molecule type" value="Genomic_DNA"/>
</dbReference>
<protein>
    <submittedName>
        <fullName evidence="1">Uncharacterized protein</fullName>
    </submittedName>
</protein>
<name>A0A0E2BAX1_9LEPT</name>
<comment type="caution">
    <text evidence="1">The sequence shown here is derived from an EMBL/GenBank/DDBJ whole genome shotgun (WGS) entry which is preliminary data.</text>
</comment>
<proteinExistence type="predicted"/>
<accession>A0A0E2BAX1</accession>
<sequence>MWGLKESRNVLFRCGIPTKKEKVSSQIEKNDSYVAYLEESGKKIRS</sequence>
<dbReference type="AlphaFoldDB" id="A0A0E2BAX1"/>